<dbReference type="InterPro" id="IPR010982">
    <property type="entry name" value="Lambda_DNA-bd_dom_sf"/>
</dbReference>
<dbReference type="RefSeq" id="WP_075569553.1">
    <property type="nucleotide sequence ID" value="NZ_MSDO01000009.1"/>
</dbReference>
<dbReference type="CDD" id="cd00093">
    <property type="entry name" value="HTH_XRE"/>
    <property type="match status" value="1"/>
</dbReference>
<dbReference type="Gene3D" id="1.10.260.40">
    <property type="entry name" value="lambda repressor-like DNA-binding domains"/>
    <property type="match status" value="1"/>
</dbReference>
<name>A0A1Q8STE8_9GAMM</name>
<proteinExistence type="predicted"/>
<gene>
    <name evidence="2" type="ORF">BTW07_07510</name>
</gene>
<evidence type="ECO:0000259" key="1">
    <source>
        <dbReference type="PROSITE" id="PS50943"/>
    </source>
</evidence>
<accession>A0A1Q8STE8</accession>
<comment type="caution">
    <text evidence="2">The sequence shown here is derived from an EMBL/GenBank/DDBJ whole genome shotgun (WGS) entry which is preliminary data.</text>
</comment>
<dbReference type="SUPFAM" id="SSF47413">
    <property type="entry name" value="lambda repressor-like DNA-binding domains"/>
    <property type="match status" value="1"/>
</dbReference>
<reference evidence="2 3" key="1">
    <citation type="submission" date="2016-12" db="EMBL/GenBank/DDBJ databases">
        <title>Draft genome sequences of strains Salinicola socius SMB35, Salinicola sp. MH3R3-1 and Chromohalobacter sp. SMB17 from the Verkhnekamsk potash mining region of Russia.</title>
        <authorList>
            <person name="Mavrodi D.V."/>
            <person name="Olsson B.E."/>
            <person name="Korsakova E.S."/>
            <person name="Pyankova A."/>
            <person name="Mavrodi O.V."/>
            <person name="Plotnikova E.G."/>
        </authorList>
    </citation>
    <scope>NUCLEOTIDE SEQUENCE [LARGE SCALE GENOMIC DNA]</scope>
    <source>
        <strain evidence="2 3">SMB35</strain>
    </source>
</reference>
<dbReference type="Proteomes" id="UP000186878">
    <property type="component" value="Unassembled WGS sequence"/>
</dbReference>
<dbReference type="GO" id="GO:0003677">
    <property type="term" value="F:DNA binding"/>
    <property type="evidence" value="ECO:0007669"/>
    <property type="project" value="InterPro"/>
</dbReference>
<dbReference type="STRING" id="404433.BTW07_07510"/>
<dbReference type="InterPro" id="IPR001387">
    <property type="entry name" value="Cro/C1-type_HTH"/>
</dbReference>
<feature type="domain" description="HTH cro/C1-type" evidence="1">
    <location>
        <begin position="40"/>
        <end position="74"/>
    </location>
</feature>
<dbReference type="OrthoDB" id="5636356at2"/>
<sequence length="139" mass="15885">MDEKQLFALRLQAALTAAGYECRPSVLEREFNLRYWGAPITFQAVRRWLRGDSIPSQDKLQVLAGWLGVEPQFLRYGQQSSQDRGEMQATWVIPVGGEEDEVLRIYRGLTEEQRKILRQVVLTFARANGLQPEDTEGSS</sequence>
<evidence type="ECO:0000313" key="2">
    <source>
        <dbReference type="EMBL" id="OLO04652.1"/>
    </source>
</evidence>
<dbReference type="AlphaFoldDB" id="A0A1Q8STE8"/>
<dbReference type="EMBL" id="MSDO01000009">
    <property type="protein sequence ID" value="OLO04652.1"/>
    <property type="molecule type" value="Genomic_DNA"/>
</dbReference>
<keyword evidence="3" id="KW-1185">Reference proteome</keyword>
<evidence type="ECO:0000313" key="3">
    <source>
        <dbReference type="Proteomes" id="UP000186878"/>
    </source>
</evidence>
<organism evidence="2 3">
    <name type="scientific">Salinicola socius</name>
    <dbReference type="NCBI Taxonomy" id="404433"/>
    <lineage>
        <taxon>Bacteria</taxon>
        <taxon>Pseudomonadati</taxon>
        <taxon>Pseudomonadota</taxon>
        <taxon>Gammaproteobacteria</taxon>
        <taxon>Oceanospirillales</taxon>
        <taxon>Halomonadaceae</taxon>
        <taxon>Salinicola</taxon>
    </lineage>
</organism>
<protein>
    <submittedName>
        <fullName evidence="2">Transcriptional regulator</fullName>
    </submittedName>
</protein>
<dbReference type="PROSITE" id="PS50943">
    <property type="entry name" value="HTH_CROC1"/>
    <property type="match status" value="1"/>
</dbReference>